<dbReference type="AlphaFoldDB" id="A0A6A4V1Y9"/>
<evidence type="ECO:0000313" key="2">
    <source>
        <dbReference type="Proteomes" id="UP000440578"/>
    </source>
</evidence>
<organism evidence="1 2">
    <name type="scientific">Amphibalanus amphitrite</name>
    <name type="common">Striped barnacle</name>
    <name type="synonym">Balanus amphitrite</name>
    <dbReference type="NCBI Taxonomy" id="1232801"/>
    <lineage>
        <taxon>Eukaryota</taxon>
        <taxon>Metazoa</taxon>
        <taxon>Ecdysozoa</taxon>
        <taxon>Arthropoda</taxon>
        <taxon>Crustacea</taxon>
        <taxon>Multicrustacea</taxon>
        <taxon>Cirripedia</taxon>
        <taxon>Thoracica</taxon>
        <taxon>Thoracicalcarea</taxon>
        <taxon>Balanomorpha</taxon>
        <taxon>Balanoidea</taxon>
        <taxon>Balanidae</taxon>
        <taxon>Amphibalaninae</taxon>
        <taxon>Amphibalanus</taxon>
    </lineage>
</organism>
<comment type="caution">
    <text evidence="1">The sequence shown here is derived from an EMBL/GenBank/DDBJ whole genome shotgun (WGS) entry which is preliminary data.</text>
</comment>
<name>A0A6A4V1Y9_AMPAM</name>
<reference evidence="1 2" key="1">
    <citation type="submission" date="2019-07" db="EMBL/GenBank/DDBJ databases">
        <title>Draft genome assembly of a fouling barnacle, Amphibalanus amphitrite (Darwin, 1854): The first reference genome for Thecostraca.</title>
        <authorList>
            <person name="Kim W."/>
        </authorList>
    </citation>
    <scope>NUCLEOTIDE SEQUENCE [LARGE SCALE GENOMIC DNA]</scope>
    <source>
        <strain evidence="1">SNU_AA5</strain>
        <tissue evidence="1">Soma without cirri and trophi</tissue>
    </source>
</reference>
<dbReference type="EMBL" id="VIIS01002211">
    <property type="protein sequence ID" value="KAF0287129.1"/>
    <property type="molecule type" value="Genomic_DNA"/>
</dbReference>
<dbReference type="OrthoDB" id="6371915at2759"/>
<dbReference type="Proteomes" id="UP000440578">
    <property type="component" value="Unassembled WGS sequence"/>
</dbReference>
<proteinExistence type="predicted"/>
<sequence length="125" mass="13661">MRSSSAHITNTRTMRRVSPTPVTVTWSCRGCGQSPSSGGQSAPLLVARYSQDGGVSSPRAPRVWLRLPSFQLEIGPVSAADAGPIRLLGERRAQRSLGLARRPRLRYDIHHYPDTKSSLNPVSQL</sequence>
<gene>
    <name evidence="1" type="ORF">FJT64_014437</name>
</gene>
<protein>
    <submittedName>
        <fullName evidence="1">Uncharacterized protein</fullName>
    </submittedName>
</protein>
<keyword evidence="2" id="KW-1185">Reference proteome</keyword>
<accession>A0A6A4V1Y9</accession>
<evidence type="ECO:0000313" key="1">
    <source>
        <dbReference type="EMBL" id="KAF0287129.1"/>
    </source>
</evidence>